<feature type="domain" description="Thioesterase" evidence="2">
    <location>
        <begin position="52"/>
        <end position="119"/>
    </location>
</feature>
<name>A0A838XDN0_9ACTN</name>
<dbReference type="InterPro" id="IPR003736">
    <property type="entry name" value="PAAI_dom"/>
</dbReference>
<keyword evidence="4" id="KW-1185">Reference proteome</keyword>
<dbReference type="InterPro" id="IPR029069">
    <property type="entry name" value="HotDog_dom_sf"/>
</dbReference>
<dbReference type="Gene3D" id="3.10.129.10">
    <property type="entry name" value="Hotdog Thioesterase"/>
    <property type="match status" value="1"/>
</dbReference>
<keyword evidence="1" id="KW-0378">Hydrolase</keyword>
<gene>
    <name evidence="3" type="ORF">H1W00_13820</name>
</gene>
<comment type="caution">
    <text evidence="3">The sequence shown here is derived from an EMBL/GenBank/DDBJ whole genome shotgun (WGS) entry which is preliminary data.</text>
</comment>
<reference evidence="3 4" key="1">
    <citation type="submission" date="2020-07" db="EMBL/GenBank/DDBJ databases">
        <title>Draft genome and description of Aeromicrobium phoceense strain Marseille-Q0843 isolated from healthy skin swab.</title>
        <authorList>
            <person name="Boxberger M."/>
            <person name="La Scola B."/>
        </authorList>
    </citation>
    <scope>NUCLEOTIDE SEQUENCE [LARGE SCALE GENOMIC DNA]</scope>
    <source>
        <strain evidence="3 4">Marseille-Q0843</strain>
    </source>
</reference>
<dbReference type="RefSeq" id="WP_181756416.1">
    <property type="nucleotide sequence ID" value="NZ_JACEOG010000002.1"/>
</dbReference>
<dbReference type="GO" id="GO:0016289">
    <property type="term" value="F:acyl-CoA hydrolase activity"/>
    <property type="evidence" value="ECO:0007669"/>
    <property type="project" value="UniProtKB-ARBA"/>
</dbReference>
<evidence type="ECO:0000313" key="4">
    <source>
        <dbReference type="Proteomes" id="UP000550354"/>
    </source>
</evidence>
<organism evidence="3 4">
    <name type="scientific">Aeromicrobium phoceense</name>
    <dbReference type="NCBI Taxonomy" id="2754045"/>
    <lineage>
        <taxon>Bacteria</taxon>
        <taxon>Bacillati</taxon>
        <taxon>Actinomycetota</taxon>
        <taxon>Actinomycetes</taxon>
        <taxon>Propionibacteriales</taxon>
        <taxon>Nocardioidaceae</taxon>
        <taxon>Aeromicrobium</taxon>
    </lineage>
</organism>
<evidence type="ECO:0000313" key="3">
    <source>
        <dbReference type="EMBL" id="MBA4609559.1"/>
    </source>
</evidence>
<evidence type="ECO:0000256" key="1">
    <source>
        <dbReference type="ARBA" id="ARBA00022801"/>
    </source>
</evidence>
<dbReference type="EMBL" id="JACEOG010000002">
    <property type="protein sequence ID" value="MBA4609559.1"/>
    <property type="molecule type" value="Genomic_DNA"/>
</dbReference>
<sequence length="142" mass="14705">MTRLLPRVAEAIEAMPIARLLGLSVESTGPDRTVVSMPLRPELTFDGIHCQGGVVAMLADFAAVGAAFAAVVETGRIVATTAIEAHHLRPAHGERLIAVGRLVGPPGRTMVAAADVHLESLEGEHCLTGLFTATAINPAPAT</sequence>
<accession>A0A838XDN0</accession>
<evidence type="ECO:0000259" key="2">
    <source>
        <dbReference type="Pfam" id="PF03061"/>
    </source>
</evidence>
<protein>
    <submittedName>
        <fullName evidence="3">PaaI family thioesterase</fullName>
    </submittedName>
</protein>
<dbReference type="Proteomes" id="UP000550354">
    <property type="component" value="Unassembled WGS sequence"/>
</dbReference>
<dbReference type="NCBIfam" id="TIGR00369">
    <property type="entry name" value="unchar_dom_1"/>
    <property type="match status" value="1"/>
</dbReference>
<proteinExistence type="predicted"/>
<dbReference type="InterPro" id="IPR006683">
    <property type="entry name" value="Thioestr_dom"/>
</dbReference>
<dbReference type="Pfam" id="PF03061">
    <property type="entry name" value="4HBT"/>
    <property type="match status" value="1"/>
</dbReference>
<dbReference type="CDD" id="cd03443">
    <property type="entry name" value="PaaI_thioesterase"/>
    <property type="match status" value="1"/>
</dbReference>
<dbReference type="AlphaFoldDB" id="A0A838XDN0"/>
<dbReference type="SUPFAM" id="SSF54637">
    <property type="entry name" value="Thioesterase/thiol ester dehydrase-isomerase"/>
    <property type="match status" value="1"/>
</dbReference>